<keyword evidence="2" id="KW-1185">Reference proteome</keyword>
<dbReference type="GO" id="GO:0016787">
    <property type="term" value="F:hydrolase activity"/>
    <property type="evidence" value="ECO:0007669"/>
    <property type="project" value="UniProtKB-KW"/>
</dbReference>
<accession>A0ABV1KSC5</accession>
<dbReference type="EMBL" id="JASKHM010000004">
    <property type="protein sequence ID" value="MEQ4482377.1"/>
    <property type="molecule type" value="Genomic_DNA"/>
</dbReference>
<dbReference type="InterPro" id="IPR006379">
    <property type="entry name" value="HAD-SF_hydro_IIB"/>
</dbReference>
<organism evidence="1 2">
    <name type="scientific">Cohnella silvisoli</name>
    <dbReference type="NCBI Taxonomy" id="2873699"/>
    <lineage>
        <taxon>Bacteria</taxon>
        <taxon>Bacillati</taxon>
        <taxon>Bacillota</taxon>
        <taxon>Bacilli</taxon>
        <taxon>Bacillales</taxon>
        <taxon>Paenibacillaceae</taxon>
        <taxon>Cohnella</taxon>
    </lineage>
</organism>
<sequence>MANKIRMIAMDFDLTLVNYTNEKGFVPVETQQLLKEVILQGIEVGIVSGRRWEDMKGILQEAGVAWGDPFPSFIITRETFLYWIDDGKMIPDEEWNRTRAAEMNHLTRTIFGNRSRLFDDMESKGLNAENWILWSDYGLEIIFESIKEAEKARVYMSEYMRGTPMTTVNRNSKAILVTLETAGKGNSLMRAAESKGYLPQQVLAMGDSLNDLTMLDGLNGFHSGAVSNADEAVKLAVKKADGVIAAKASGEGIYEIILEYRQKGLLD</sequence>
<dbReference type="NCBIfam" id="TIGR01484">
    <property type="entry name" value="HAD-SF-IIB"/>
    <property type="match status" value="1"/>
</dbReference>
<dbReference type="Pfam" id="PF08282">
    <property type="entry name" value="Hydrolase_3"/>
    <property type="match status" value="2"/>
</dbReference>
<gene>
    <name evidence="1" type="ORF">QJS35_08215</name>
</gene>
<dbReference type="PANTHER" id="PTHR10000">
    <property type="entry name" value="PHOSPHOSERINE PHOSPHATASE"/>
    <property type="match status" value="1"/>
</dbReference>
<dbReference type="PANTHER" id="PTHR10000:SF8">
    <property type="entry name" value="HAD SUPERFAMILY HYDROLASE-LIKE, TYPE 3"/>
    <property type="match status" value="1"/>
</dbReference>
<reference evidence="1 2" key="1">
    <citation type="journal article" date="2023" name="Genome Announc.">
        <title>Pan-Genome Analyses of the Genus Cohnella and Proposal of the Novel Species Cohnella silvisoli sp. nov., Isolated from Forest Soil.</title>
        <authorList>
            <person name="Wang C."/>
            <person name="Mao L."/>
            <person name="Bao G."/>
            <person name="Zhu H."/>
        </authorList>
    </citation>
    <scope>NUCLEOTIDE SEQUENCE [LARGE SCALE GENOMIC DNA]</scope>
    <source>
        <strain evidence="1 2">NL03-T5-1</strain>
    </source>
</reference>
<dbReference type="Gene3D" id="3.40.50.1000">
    <property type="entry name" value="HAD superfamily/HAD-like"/>
    <property type="match status" value="2"/>
</dbReference>
<name>A0ABV1KSC5_9BACL</name>
<dbReference type="InterPro" id="IPR036412">
    <property type="entry name" value="HAD-like_sf"/>
</dbReference>
<evidence type="ECO:0000313" key="2">
    <source>
        <dbReference type="Proteomes" id="UP001493487"/>
    </source>
</evidence>
<dbReference type="Proteomes" id="UP001493487">
    <property type="component" value="Unassembled WGS sequence"/>
</dbReference>
<protein>
    <submittedName>
        <fullName evidence="1">HAD-IIB family hydrolase</fullName>
    </submittedName>
</protein>
<evidence type="ECO:0000313" key="1">
    <source>
        <dbReference type="EMBL" id="MEQ4482377.1"/>
    </source>
</evidence>
<keyword evidence="1" id="KW-0378">Hydrolase</keyword>
<proteinExistence type="predicted"/>
<dbReference type="InterPro" id="IPR023214">
    <property type="entry name" value="HAD_sf"/>
</dbReference>
<dbReference type="RefSeq" id="WP_232187634.1">
    <property type="nucleotide sequence ID" value="NZ_JAIOAP010000013.1"/>
</dbReference>
<comment type="caution">
    <text evidence="1">The sequence shown here is derived from an EMBL/GenBank/DDBJ whole genome shotgun (WGS) entry which is preliminary data.</text>
</comment>
<dbReference type="SUPFAM" id="SSF56784">
    <property type="entry name" value="HAD-like"/>
    <property type="match status" value="1"/>
</dbReference>